<dbReference type="InterPro" id="IPR000361">
    <property type="entry name" value="ATAP_core_dom"/>
</dbReference>
<dbReference type="STRING" id="1045775.SAMN05216378_5063"/>
<name>A0A1I2FX46_9BACL</name>
<evidence type="ECO:0000313" key="2">
    <source>
        <dbReference type="EMBL" id="SFF09076.1"/>
    </source>
</evidence>
<organism evidence="2 3">
    <name type="scientific">Paenibacillus catalpae</name>
    <dbReference type="NCBI Taxonomy" id="1045775"/>
    <lineage>
        <taxon>Bacteria</taxon>
        <taxon>Bacillati</taxon>
        <taxon>Bacillota</taxon>
        <taxon>Bacilli</taxon>
        <taxon>Bacillales</taxon>
        <taxon>Paenibacillaceae</taxon>
        <taxon>Paenibacillus</taxon>
    </lineage>
</organism>
<dbReference type="InterPro" id="IPR035903">
    <property type="entry name" value="HesB-like_dom_sf"/>
</dbReference>
<feature type="domain" description="Core" evidence="1">
    <location>
        <begin position="1"/>
        <end position="103"/>
    </location>
</feature>
<dbReference type="AlphaFoldDB" id="A0A1I2FX46"/>
<dbReference type="Proteomes" id="UP000198855">
    <property type="component" value="Unassembled WGS sequence"/>
</dbReference>
<evidence type="ECO:0000313" key="3">
    <source>
        <dbReference type="Proteomes" id="UP000198855"/>
    </source>
</evidence>
<dbReference type="Gene3D" id="2.60.300.12">
    <property type="entry name" value="HesB-like domain"/>
    <property type="match status" value="1"/>
</dbReference>
<dbReference type="RefSeq" id="WP_091189180.1">
    <property type="nucleotide sequence ID" value="NZ_FOMT01000005.1"/>
</dbReference>
<keyword evidence="3" id="KW-1185">Reference proteome</keyword>
<gene>
    <name evidence="2" type="ORF">SAMN05216378_5063</name>
</gene>
<dbReference type="EMBL" id="FOMT01000005">
    <property type="protein sequence ID" value="SFF09076.1"/>
    <property type="molecule type" value="Genomic_DNA"/>
</dbReference>
<evidence type="ECO:0000259" key="1">
    <source>
        <dbReference type="Pfam" id="PF01521"/>
    </source>
</evidence>
<dbReference type="SUPFAM" id="SSF89360">
    <property type="entry name" value="HesB-like domain"/>
    <property type="match status" value="1"/>
</dbReference>
<sequence length="106" mass="12089">MRITFTPAAVKALTPYIEDDGRQLKLLYDTEGCGCVVSGIPALELIEQGGPDDKLAQGDPFPFWFEPRHEVFFEPELRIDYDTARGTYSLKSDNQIYTLNLRFLKN</sequence>
<reference evidence="3" key="1">
    <citation type="submission" date="2016-10" db="EMBL/GenBank/DDBJ databases">
        <authorList>
            <person name="Varghese N."/>
            <person name="Submissions S."/>
        </authorList>
    </citation>
    <scope>NUCLEOTIDE SEQUENCE [LARGE SCALE GENOMIC DNA]</scope>
    <source>
        <strain evidence="3">CGMCC 1.10784</strain>
    </source>
</reference>
<dbReference type="Pfam" id="PF01521">
    <property type="entry name" value="Fe-S_biosyn"/>
    <property type="match status" value="1"/>
</dbReference>
<dbReference type="OrthoDB" id="2361087at2"/>
<proteinExistence type="predicted"/>
<accession>A0A1I2FX46</accession>
<protein>
    <submittedName>
        <fullName evidence="2">Uncharacterized protein YqkB</fullName>
    </submittedName>
</protein>